<evidence type="ECO:0000313" key="2">
    <source>
        <dbReference type="EMBL" id="KAK8766614.1"/>
    </source>
</evidence>
<sequence length="170" mass="18330">MFSLQQKFGRKPKIVKQGAAGDAGGTPVPTPSSPPATQSIASTGAHATKKGTTSYTASKLKPRPPPKTRRGPIPLLPDGEYKIVFRPYCPVKLTDLCVAQLLHVVCTAKKISRQVAADNDHLRIRPDNNTFTVSTPDETRAKTYAALKSLSVGEEKYEMSAYVPPPGDSR</sequence>
<comment type="caution">
    <text evidence="2">The sequence shown here is derived from an EMBL/GenBank/DDBJ whole genome shotgun (WGS) entry which is preliminary data.</text>
</comment>
<reference evidence="2 3" key="1">
    <citation type="journal article" date="2023" name="Arcadia Sci">
        <title>De novo assembly of a long-read Amblyomma americanum tick genome.</title>
        <authorList>
            <person name="Chou S."/>
            <person name="Poskanzer K.E."/>
            <person name="Rollins M."/>
            <person name="Thuy-Boun P.S."/>
        </authorList>
    </citation>
    <scope>NUCLEOTIDE SEQUENCE [LARGE SCALE GENOMIC DNA]</scope>
    <source>
        <strain evidence="2">F_SG_1</strain>
        <tissue evidence="2">Salivary glands</tissue>
    </source>
</reference>
<keyword evidence="3" id="KW-1185">Reference proteome</keyword>
<dbReference type="AlphaFoldDB" id="A0AAQ4DVX4"/>
<feature type="compositionally biased region" description="Basic residues" evidence="1">
    <location>
        <begin position="60"/>
        <end position="70"/>
    </location>
</feature>
<organism evidence="2 3">
    <name type="scientific">Amblyomma americanum</name>
    <name type="common">Lone star tick</name>
    <dbReference type="NCBI Taxonomy" id="6943"/>
    <lineage>
        <taxon>Eukaryota</taxon>
        <taxon>Metazoa</taxon>
        <taxon>Ecdysozoa</taxon>
        <taxon>Arthropoda</taxon>
        <taxon>Chelicerata</taxon>
        <taxon>Arachnida</taxon>
        <taxon>Acari</taxon>
        <taxon>Parasitiformes</taxon>
        <taxon>Ixodida</taxon>
        <taxon>Ixodoidea</taxon>
        <taxon>Ixodidae</taxon>
        <taxon>Amblyomminae</taxon>
        <taxon>Amblyomma</taxon>
    </lineage>
</organism>
<dbReference type="EMBL" id="JARKHS020026182">
    <property type="protein sequence ID" value="KAK8766614.1"/>
    <property type="molecule type" value="Genomic_DNA"/>
</dbReference>
<name>A0AAQ4DVX4_AMBAM</name>
<proteinExistence type="predicted"/>
<accession>A0AAQ4DVX4</accession>
<gene>
    <name evidence="2" type="ORF">V5799_006605</name>
</gene>
<evidence type="ECO:0000313" key="3">
    <source>
        <dbReference type="Proteomes" id="UP001321473"/>
    </source>
</evidence>
<evidence type="ECO:0000256" key="1">
    <source>
        <dbReference type="SAM" id="MobiDB-lite"/>
    </source>
</evidence>
<feature type="region of interest" description="Disordered" evidence="1">
    <location>
        <begin position="1"/>
        <end position="77"/>
    </location>
</feature>
<protein>
    <submittedName>
        <fullName evidence="2">Uncharacterized protein</fullName>
    </submittedName>
</protein>
<dbReference type="Proteomes" id="UP001321473">
    <property type="component" value="Unassembled WGS sequence"/>
</dbReference>